<feature type="region of interest" description="Disordered" evidence="1">
    <location>
        <begin position="1"/>
        <end position="137"/>
    </location>
</feature>
<dbReference type="AlphaFoldDB" id="A0AA39R5M1"/>
<organism evidence="2 3">
    <name type="scientific">Cladonia borealis</name>
    <dbReference type="NCBI Taxonomy" id="184061"/>
    <lineage>
        <taxon>Eukaryota</taxon>
        <taxon>Fungi</taxon>
        <taxon>Dikarya</taxon>
        <taxon>Ascomycota</taxon>
        <taxon>Pezizomycotina</taxon>
        <taxon>Lecanoromycetes</taxon>
        <taxon>OSLEUM clade</taxon>
        <taxon>Lecanoromycetidae</taxon>
        <taxon>Lecanorales</taxon>
        <taxon>Lecanorineae</taxon>
        <taxon>Cladoniaceae</taxon>
        <taxon>Cladonia</taxon>
    </lineage>
</organism>
<feature type="compositionally biased region" description="Low complexity" evidence="1">
    <location>
        <begin position="40"/>
        <end position="51"/>
    </location>
</feature>
<evidence type="ECO:0000313" key="2">
    <source>
        <dbReference type="EMBL" id="KAK0515313.1"/>
    </source>
</evidence>
<feature type="compositionally biased region" description="Basic and acidic residues" evidence="1">
    <location>
        <begin position="27"/>
        <end position="39"/>
    </location>
</feature>
<dbReference type="EMBL" id="JAFEKC020000004">
    <property type="protein sequence ID" value="KAK0515313.1"/>
    <property type="molecule type" value="Genomic_DNA"/>
</dbReference>
<comment type="caution">
    <text evidence="2">The sequence shown here is derived from an EMBL/GenBank/DDBJ whole genome shotgun (WGS) entry which is preliminary data.</text>
</comment>
<gene>
    <name evidence="2" type="ORF">JMJ35_002692</name>
</gene>
<accession>A0AA39R5M1</accession>
<keyword evidence="3" id="KW-1185">Reference proteome</keyword>
<feature type="compositionally biased region" description="Polar residues" evidence="1">
    <location>
        <begin position="116"/>
        <end position="133"/>
    </location>
</feature>
<feature type="compositionally biased region" description="Basic residues" evidence="1">
    <location>
        <begin position="14"/>
        <end position="26"/>
    </location>
</feature>
<name>A0AA39R5M1_9LECA</name>
<reference evidence="2" key="1">
    <citation type="submission" date="2023-03" db="EMBL/GenBank/DDBJ databases">
        <title>Complete genome of Cladonia borealis.</title>
        <authorList>
            <person name="Park H."/>
        </authorList>
    </citation>
    <scope>NUCLEOTIDE SEQUENCE</scope>
    <source>
        <strain evidence="2">ANT050790</strain>
    </source>
</reference>
<dbReference type="Proteomes" id="UP001166286">
    <property type="component" value="Unassembled WGS sequence"/>
</dbReference>
<sequence length="165" mass="16799">MPGVPPDALAQVKKGLRGLFNRKKSKQQSEPESTSRELPTDTGAAPATAARAGDDTNNGPPAIEAPTTTTSSPSSHSHHIAEPSGVEEAKAVDLNPTTTTDVTKPAKVDEGKLAPLTTSGIKGESSTGMSATSGPLGDHMAEVYQEVGHEHEHDPAEGDMGAGGG</sequence>
<evidence type="ECO:0000313" key="3">
    <source>
        <dbReference type="Proteomes" id="UP001166286"/>
    </source>
</evidence>
<evidence type="ECO:0000256" key="1">
    <source>
        <dbReference type="SAM" id="MobiDB-lite"/>
    </source>
</evidence>
<feature type="compositionally biased region" description="Low complexity" evidence="1">
    <location>
        <begin position="60"/>
        <end position="75"/>
    </location>
</feature>
<protein>
    <submittedName>
        <fullName evidence="2">Uncharacterized protein</fullName>
    </submittedName>
</protein>
<proteinExistence type="predicted"/>